<dbReference type="InterPro" id="IPR043141">
    <property type="entry name" value="Ribosomal_uL10-like_sf"/>
</dbReference>
<dbReference type="Gene3D" id="6.10.250.290">
    <property type="match status" value="1"/>
</dbReference>
<keyword evidence="5" id="KW-0699">rRNA-binding</keyword>
<dbReference type="NCBIfam" id="NF000955">
    <property type="entry name" value="PRK00099.1-1"/>
    <property type="match status" value="1"/>
</dbReference>
<dbReference type="GO" id="GO:0070180">
    <property type="term" value="F:large ribosomal subunit rRNA binding"/>
    <property type="evidence" value="ECO:0007669"/>
    <property type="project" value="UniProtKB-UniRule"/>
</dbReference>
<comment type="function">
    <text evidence="5">Forms part of the ribosomal stalk, playing a central role in the interaction of the ribosome with GTP-bound translation factors.</text>
</comment>
<comment type="similarity">
    <text evidence="1 5">Belongs to the universal ribosomal protein uL10 family.</text>
</comment>
<dbReference type="InterPro" id="IPR001790">
    <property type="entry name" value="Ribosomal_uL10"/>
</dbReference>
<dbReference type="PANTHER" id="PTHR11560">
    <property type="entry name" value="39S RIBOSOMAL PROTEIN L10, MITOCHONDRIAL"/>
    <property type="match status" value="1"/>
</dbReference>
<evidence type="ECO:0000256" key="2">
    <source>
        <dbReference type="ARBA" id="ARBA00022980"/>
    </source>
</evidence>
<dbReference type="SUPFAM" id="SSF160369">
    <property type="entry name" value="Ribosomal protein L10-like"/>
    <property type="match status" value="1"/>
</dbReference>
<evidence type="ECO:0000256" key="3">
    <source>
        <dbReference type="ARBA" id="ARBA00023274"/>
    </source>
</evidence>
<dbReference type="EMBL" id="LCLJ01000005">
    <property type="protein sequence ID" value="KKU15647.1"/>
    <property type="molecule type" value="Genomic_DNA"/>
</dbReference>
<dbReference type="AlphaFoldDB" id="A0A0G1N5U9"/>
<comment type="caution">
    <text evidence="6">The sequence shown here is derived from an EMBL/GenBank/DDBJ whole genome shotgun (WGS) entry which is preliminary data.</text>
</comment>
<name>A0A0G1N5U9_9BACT</name>
<evidence type="ECO:0000256" key="4">
    <source>
        <dbReference type="ARBA" id="ARBA00035202"/>
    </source>
</evidence>
<dbReference type="Pfam" id="PF00466">
    <property type="entry name" value="Ribosomal_L10"/>
    <property type="match status" value="1"/>
</dbReference>
<dbReference type="HAMAP" id="MF_00362">
    <property type="entry name" value="Ribosomal_uL10"/>
    <property type="match status" value="1"/>
</dbReference>
<protein>
    <recommendedName>
        <fullName evidence="4 5">Large ribosomal subunit protein uL10</fullName>
    </recommendedName>
</protein>
<dbReference type="GO" id="GO:1990904">
    <property type="term" value="C:ribonucleoprotein complex"/>
    <property type="evidence" value="ECO:0007669"/>
    <property type="project" value="UniProtKB-KW"/>
</dbReference>
<dbReference type="InterPro" id="IPR022973">
    <property type="entry name" value="Ribosomal_uL10_bac"/>
</dbReference>
<dbReference type="GO" id="GO:0005840">
    <property type="term" value="C:ribosome"/>
    <property type="evidence" value="ECO:0007669"/>
    <property type="project" value="UniProtKB-KW"/>
</dbReference>
<proteinExistence type="inferred from homology"/>
<reference evidence="6 7" key="1">
    <citation type="journal article" date="2015" name="Nature">
        <title>rRNA introns, odd ribosomes, and small enigmatic genomes across a large radiation of phyla.</title>
        <authorList>
            <person name="Brown C.T."/>
            <person name="Hug L.A."/>
            <person name="Thomas B.C."/>
            <person name="Sharon I."/>
            <person name="Castelle C.J."/>
            <person name="Singh A."/>
            <person name="Wilkins M.J."/>
            <person name="Williams K.H."/>
            <person name="Banfield J.F."/>
        </authorList>
    </citation>
    <scope>NUCLEOTIDE SEQUENCE [LARGE SCALE GENOMIC DNA]</scope>
</reference>
<dbReference type="Gene3D" id="3.30.70.1730">
    <property type="match status" value="1"/>
</dbReference>
<evidence type="ECO:0000256" key="5">
    <source>
        <dbReference type="HAMAP-Rule" id="MF_00362"/>
    </source>
</evidence>
<dbReference type="CDD" id="cd05797">
    <property type="entry name" value="Ribosomal_L10"/>
    <property type="match status" value="1"/>
</dbReference>
<organism evidence="6 7">
    <name type="scientific">Candidatus Jorgensenbacteria bacterium GW2011_GWA2_45_9</name>
    <dbReference type="NCBI Taxonomy" id="1618663"/>
    <lineage>
        <taxon>Bacteria</taxon>
        <taxon>Candidatus Joergenseniibacteriota</taxon>
    </lineage>
</organism>
<comment type="subunit">
    <text evidence="5">Part of the ribosomal stalk of the 50S ribosomal subunit. The N-terminus interacts with L11 and the large rRNA to form the base of the stalk. The C-terminus forms an elongated spine to which L12 dimers bind in a sequential fashion forming a multimeric L10(L12)X complex.</text>
</comment>
<sequence length="163" mass="18111">MKTKAQKTQKVEEGGKMMDGKNTIVFVDFTGTRVNDMNVFRGILHGLGTKMEVFKKRLFRVILKNKGFDFDPGTLRGQLGVVHSDKQLEELAGPVYKFAKQSKTFKILGGLNLHEKKFVSGAEVEAIGALPSREILLARVVGTIAAPIKAFLYILNEKSKQQT</sequence>
<evidence type="ECO:0000256" key="1">
    <source>
        <dbReference type="ARBA" id="ARBA00008889"/>
    </source>
</evidence>
<dbReference type="GO" id="GO:0006412">
    <property type="term" value="P:translation"/>
    <property type="evidence" value="ECO:0007669"/>
    <property type="project" value="UniProtKB-UniRule"/>
</dbReference>
<evidence type="ECO:0000313" key="7">
    <source>
        <dbReference type="Proteomes" id="UP000034727"/>
    </source>
</evidence>
<dbReference type="Proteomes" id="UP000034727">
    <property type="component" value="Unassembled WGS sequence"/>
</dbReference>
<accession>A0A0G1N5U9</accession>
<keyword evidence="2 5" id="KW-0689">Ribosomal protein</keyword>
<gene>
    <name evidence="5" type="primary">rplJ</name>
    <name evidence="6" type="ORF">UX22_C0005G0004</name>
</gene>
<keyword evidence="3 5" id="KW-0687">Ribonucleoprotein</keyword>
<evidence type="ECO:0000313" key="6">
    <source>
        <dbReference type="EMBL" id="KKU15647.1"/>
    </source>
</evidence>
<keyword evidence="5" id="KW-0694">RNA-binding</keyword>
<dbReference type="InterPro" id="IPR047865">
    <property type="entry name" value="Ribosomal_uL10_bac_type"/>
</dbReference>